<dbReference type="InterPro" id="IPR004873">
    <property type="entry name" value="BURP_dom"/>
</dbReference>
<comment type="caution">
    <text evidence="2">The sequence shown here is derived from an EMBL/GenBank/DDBJ whole genome shotgun (WGS) entry which is preliminary data.</text>
</comment>
<dbReference type="PANTHER" id="PTHR31236:SF32">
    <property type="entry name" value="BURP DOMAIN PROTEIN USPL1-LIKE"/>
    <property type="match status" value="1"/>
</dbReference>
<sequence length="59" mass="6613">MVSCHTKPYPYVVLYCHSQLMENRVFKVSLGGKNGDRVTALAVVTWILCSGTETMCRFA</sequence>
<dbReference type="PANTHER" id="PTHR31236">
    <property type="entry name" value="BURP DOMAIN PROTEIN USPL1-LIKE"/>
    <property type="match status" value="1"/>
</dbReference>
<dbReference type="EMBL" id="VEPZ02000340">
    <property type="protein sequence ID" value="KAE8726753.1"/>
    <property type="molecule type" value="Genomic_DNA"/>
</dbReference>
<reference evidence="2" key="1">
    <citation type="submission" date="2019-09" db="EMBL/GenBank/DDBJ databases">
        <title>Draft genome information of white flower Hibiscus syriacus.</title>
        <authorList>
            <person name="Kim Y.-M."/>
        </authorList>
    </citation>
    <scope>NUCLEOTIDE SEQUENCE [LARGE SCALE GENOMIC DNA]</scope>
    <source>
        <strain evidence="2">YM2019G1</strain>
    </source>
</reference>
<gene>
    <name evidence="2" type="ORF">F3Y22_tig00006264pilonHSYRG00019</name>
</gene>
<evidence type="ECO:0000313" key="3">
    <source>
        <dbReference type="Proteomes" id="UP000436088"/>
    </source>
</evidence>
<protein>
    <recommendedName>
        <fullName evidence="1">BURP domain-containing protein</fullName>
    </recommendedName>
</protein>
<keyword evidence="3" id="KW-1185">Reference proteome</keyword>
<dbReference type="InterPro" id="IPR044816">
    <property type="entry name" value="BURP"/>
</dbReference>
<dbReference type="Pfam" id="PF03181">
    <property type="entry name" value="BURP"/>
    <property type="match status" value="1"/>
</dbReference>
<accession>A0A6A3CC37</accession>
<evidence type="ECO:0000259" key="1">
    <source>
        <dbReference type="PROSITE" id="PS51277"/>
    </source>
</evidence>
<feature type="domain" description="BURP" evidence="1">
    <location>
        <begin position="1"/>
        <end position="59"/>
    </location>
</feature>
<organism evidence="2 3">
    <name type="scientific">Hibiscus syriacus</name>
    <name type="common">Rose of Sharon</name>
    <dbReference type="NCBI Taxonomy" id="106335"/>
    <lineage>
        <taxon>Eukaryota</taxon>
        <taxon>Viridiplantae</taxon>
        <taxon>Streptophyta</taxon>
        <taxon>Embryophyta</taxon>
        <taxon>Tracheophyta</taxon>
        <taxon>Spermatophyta</taxon>
        <taxon>Magnoliopsida</taxon>
        <taxon>eudicotyledons</taxon>
        <taxon>Gunneridae</taxon>
        <taxon>Pentapetalae</taxon>
        <taxon>rosids</taxon>
        <taxon>malvids</taxon>
        <taxon>Malvales</taxon>
        <taxon>Malvaceae</taxon>
        <taxon>Malvoideae</taxon>
        <taxon>Hibiscus</taxon>
    </lineage>
</organism>
<evidence type="ECO:0000313" key="2">
    <source>
        <dbReference type="EMBL" id="KAE8726753.1"/>
    </source>
</evidence>
<dbReference type="AlphaFoldDB" id="A0A6A3CC37"/>
<name>A0A6A3CC37_HIBSY</name>
<dbReference type="Proteomes" id="UP000436088">
    <property type="component" value="Unassembled WGS sequence"/>
</dbReference>
<dbReference type="PROSITE" id="PS51277">
    <property type="entry name" value="BURP"/>
    <property type="match status" value="1"/>
</dbReference>
<proteinExistence type="predicted"/>